<dbReference type="EMBL" id="MN739403">
    <property type="protein sequence ID" value="QHT02904.1"/>
    <property type="molecule type" value="Genomic_DNA"/>
</dbReference>
<accession>A0A6C0CH09</accession>
<protein>
    <submittedName>
        <fullName evidence="1">Uncharacterized protein</fullName>
    </submittedName>
</protein>
<proteinExistence type="predicted"/>
<name>A0A6C0CH09_9ZZZZ</name>
<evidence type="ECO:0000313" key="1">
    <source>
        <dbReference type="EMBL" id="QHT02904.1"/>
    </source>
</evidence>
<dbReference type="AlphaFoldDB" id="A0A6C0CH09"/>
<reference evidence="1" key="1">
    <citation type="journal article" date="2020" name="Nature">
        <title>Giant virus diversity and host interactions through global metagenomics.</title>
        <authorList>
            <person name="Schulz F."/>
            <person name="Roux S."/>
            <person name="Paez-Espino D."/>
            <person name="Jungbluth S."/>
            <person name="Walsh D.A."/>
            <person name="Denef V.J."/>
            <person name="McMahon K.D."/>
            <person name="Konstantinidis K.T."/>
            <person name="Eloe-Fadrosh E.A."/>
            <person name="Kyrpides N.C."/>
            <person name="Woyke T."/>
        </authorList>
    </citation>
    <scope>NUCLEOTIDE SEQUENCE</scope>
    <source>
        <strain evidence="1">GVMAG-M-3300020727-4</strain>
    </source>
</reference>
<sequence>MPRKQTNNDDDCYENDESRLILKEINRLKKELRVFKKEKNQEKIKEYEALIISKHTEHEQISFALFAEDARKTCPSCTLHEPRRME</sequence>
<organism evidence="1">
    <name type="scientific">viral metagenome</name>
    <dbReference type="NCBI Taxonomy" id="1070528"/>
    <lineage>
        <taxon>unclassified sequences</taxon>
        <taxon>metagenomes</taxon>
        <taxon>organismal metagenomes</taxon>
    </lineage>
</organism>